<dbReference type="EMBL" id="KI392588">
    <property type="protein sequence ID" value="ERN13522.1"/>
    <property type="molecule type" value="Genomic_DNA"/>
</dbReference>
<dbReference type="Gramene" id="ERN13522">
    <property type="protein sequence ID" value="ERN13522"/>
    <property type="gene ID" value="AMTR_s00041p00224270"/>
</dbReference>
<dbReference type="OMA" id="YRAHLHN"/>
<keyword evidence="1" id="KW-0812">Transmembrane</keyword>
<evidence type="ECO:0000313" key="3">
    <source>
        <dbReference type="Proteomes" id="UP000017836"/>
    </source>
</evidence>
<proteinExistence type="predicted"/>
<organism evidence="2 3">
    <name type="scientific">Amborella trichopoda</name>
    <dbReference type="NCBI Taxonomy" id="13333"/>
    <lineage>
        <taxon>Eukaryota</taxon>
        <taxon>Viridiplantae</taxon>
        <taxon>Streptophyta</taxon>
        <taxon>Embryophyta</taxon>
        <taxon>Tracheophyta</taxon>
        <taxon>Spermatophyta</taxon>
        <taxon>Magnoliopsida</taxon>
        <taxon>Amborellales</taxon>
        <taxon>Amborellaceae</taxon>
        <taxon>Amborella</taxon>
    </lineage>
</organism>
<keyword evidence="1" id="KW-0472">Membrane</keyword>
<sequence>MALFRRERKGLEWKRGWTSQFLASLSPPPLPLLSILAVSLLFLFLSGYISYKSQVTSTINHLHVLLMLSPLLLILAVRWSSSNERLLNRLQVPPQDAVHRVGSMPWGVAFFLILLLVMVSYQSSFHSKWFRPLWRSY</sequence>
<name>W1PU07_AMBTC</name>
<evidence type="ECO:0000313" key="2">
    <source>
        <dbReference type="EMBL" id="ERN13522.1"/>
    </source>
</evidence>
<feature type="transmembrane region" description="Helical" evidence="1">
    <location>
        <begin position="101"/>
        <end position="121"/>
    </location>
</feature>
<dbReference type="Proteomes" id="UP000017836">
    <property type="component" value="Unassembled WGS sequence"/>
</dbReference>
<keyword evidence="1" id="KW-1133">Transmembrane helix</keyword>
<reference evidence="3" key="1">
    <citation type="journal article" date="2013" name="Science">
        <title>The Amborella genome and the evolution of flowering plants.</title>
        <authorList>
            <consortium name="Amborella Genome Project"/>
        </authorList>
    </citation>
    <scope>NUCLEOTIDE SEQUENCE [LARGE SCALE GENOMIC DNA]</scope>
</reference>
<dbReference type="PANTHER" id="PTHR33306:SF40">
    <property type="entry name" value="EXPRESSED PROTEIN"/>
    <property type="match status" value="1"/>
</dbReference>
<feature type="transmembrane region" description="Helical" evidence="1">
    <location>
        <begin position="30"/>
        <end position="50"/>
    </location>
</feature>
<evidence type="ECO:0008006" key="4">
    <source>
        <dbReference type="Google" id="ProtNLM"/>
    </source>
</evidence>
<gene>
    <name evidence="2" type="ORF">AMTR_s00041p00224270</name>
</gene>
<dbReference type="eggNOG" id="ENOG502S3PR">
    <property type="taxonomic scope" value="Eukaryota"/>
</dbReference>
<keyword evidence="3" id="KW-1185">Reference proteome</keyword>
<dbReference type="AlphaFoldDB" id="W1PU07"/>
<dbReference type="HOGENOM" id="CLU_135316_1_0_1"/>
<protein>
    <recommendedName>
        <fullName evidence="4">Transmembrane protein</fullName>
    </recommendedName>
</protein>
<dbReference type="PANTHER" id="PTHR33306">
    <property type="entry name" value="EXPRESSED PROTEIN-RELATED-RELATED"/>
    <property type="match status" value="1"/>
</dbReference>
<feature type="transmembrane region" description="Helical" evidence="1">
    <location>
        <begin position="62"/>
        <end position="81"/>
    </location>
</feature>
<accession>W1PU07</accession>
<evidence type="ECO:0000256" key="1">
    <source>
        <dbReference type="SAM" id="Phobius"/>
    </source>
</evidence>